<evidence type="ECO:0000313" key="9">
    <source>
        <dbReference type="Proteomes" id="UP000603369"/>
    </source>
</evidence>
<dbReference type="GO" id="GO:0003677">
    <property type="term" value="F:DNA binding"/>
    <property type="evidence" value="ECO:0007669"/>
    <property type="project" value="UniProtKB-KW"/>
</dbReference>
<keyword evidence="4" id="KW-0238">DNA-binding</keyword>
<dbReference type="Pfam" id="PF00155">
    <property type="entry name" value="Aminotran_1_2"/>
    <property type="match status" value="1"/>
</dbReference>
<dbReference type="GO" id="GO:0030170">
    <property type="term" value="F:pyridoxal phosphate binding"/>
    <property type="evidence" value="ECO:0007669"/>
    <property type="project" value="InterPro"/>
</dbReference>
<reference evidence="8 9" key="1">
    <citation type="submission" date="2020-12" db="EMBL/GenBank/DDBJ databases">
        <title>Draft genome sequence of the commensal strain Corynebacterium tuberculostearicum MFP09/CIP 102622 isolated from human skin.</title>
        <authorList>
            <person name="Boukerb A.M."/>
            <person name="Janvier X."/>
            <person name="Feuilloley M.G.J."/>
            <person name="Groboillot A."/>
        </authorList>
    </citation>
    <scope>NUCLEOTIDE SEQUENCE [LARGE SCALE GENOMIC DNA]</scope>
    <source>
        <strain evidence="8 9">CIP 102622</strain>
    </source>
</reference>
<dbReference type="CDD" id="cd07377">
    <property type="entry name" value="WHTH_GntR"/>
    <property type="match status" value="1"/>
</dbReference>
<keyword evidence="8" id="KW-0032">Aminotransferase</keyword>
<dbReference type="CDD" id="cd00609">
    <property type="entry name" value="AAT_like"/>
    <property type="match status" value="1"/>
</dbReference>
<evidence type="ECO:0000259" key="7">
    <source>
        <dbReference type="PROSITE" id="PS50949"/>
    </source>
</evidence>
<dbReference type="GO" id="GO:0008483">
    <property type="term" value="F:transaminase activity"/>
    <property type="evidence" value="ECO:0007669"/>
    <property type="project" value="UniProtKB-KW"/>
</dbReference>
<dbReference type="InterPro" id="IPR004839">
    <property type="entry name" value="Aminotransferase_I/II_large"/>
</dbReference>
<dbReference type="EMBL" id="JAEHFL010000008">
    <property type="protein sequence ID" value="MBK3428180.1"/>
    <property type="molecule type" value="Genomic_DNA"/>
</dbReference>
<gene>
    <name evidence="8" type="ORF">JDP02_06590</name>
</gene>
<protein>
    <submittedName>
        <fullName evidence="8">PLP-dependent aminotransferase family protein</fullName>
    </submittedName>
</protein>
<dbReference type="InterPro" id="IPR000524">
    <property type="entry name" value="Tscrpt_reg_HTH_GntR"/>
</dbReference>
<evidence type="ECO:0000256" key="3">
    <source>
        <dbReference type="ARBA" id="ARBA00023015"/>
    </source>
</evidence>
<dbReference type="Gene3D" id="1.10.10.10">
    <property type="entry name" value="Winged helix-like DNA-binding domain superfamily/Winged helix DNA-binding domain"/>
    <property type="match status" value="1"/>
</dbReference>
<feature type="region of interest" description="Disordered" evidence="6">
    <location>
        <begin position="79"/>
        <end position="98"/>
    </location>
</feature>
<keyword evidence="3" id="KW-0805">Transcription regulation</keyword>
<name>A0A8I1LBF4_9CORY</name>
<dbReference type="Proteomes" id="UP000603369">
    <property type="component" value="Unassembled WGS sequence"/>
</dbReference>
<comment type="caution">
    <text evidence="8">The sequence shown here is derived from an EMBL/GenBank/DDBJ whole genome shotgun (WGS) entry which is preliminary data.</text>
</comment>
<keyword evidence="8" id="KW-0808">Transferase</keyword>
<comment type="similarity">
    <text evidence="1">In the C-terminal section; belongs to the class-I pyridoxal-phosphate-dependent aminotransferase family.</text>
</comment>
<dbReference type="Gene3D" id="3.40.640.10">
    <property type="entry name" value="Type I PLP-dependent aspartate aminotransferase-like (Major domain)"/>
    <property type="match status" value="1"/>
</dbReference>
<evidence type="ECO:0000313" key="8">
    <source>
        <dbReference type="EMBL" id="MBK3428180.1"/>
    </source>
</evidence>
<feature type="compositionally biased region" description="Pro residues" evidence="6">
    <location>
        <begin position="87"/>
        <end position="97"/>
    </location>
</feature>
<dbReference type="InterPro" id="IPR015421">
    <property type="entry name" value="PyrdxlP-dep_Trfase_major"/>
</dbReference>
<dbReference type="GO" id="GO:0003700">
    <property type="term" value="F:DNA-binding transcription factor activity"/>
    <property type="evidence" value="ECO:0007669"/>
    <property type="project" value="InterPro"/>
</dbReference>
<dbReference type="PROSITE" id="PS50949">
    <property type="entry name" value="HTH_GNTR"/>
    <property type="match status" value="1"/>
</dbReference>
<evidence type="ECO:0000256" key="2">
    <source>
        <dbReference type="ARBA" id="ARBA00022898"/>
    </source>
</evidence>
<sequence length="434" mass="45998">MPLRLDPSDTRPLPVQIAAALRAQVAAGVLLPGERVPSTRHLASQLGISRGSVVTAYEQLTAEGYLTAEVGSGTVINPRLPHARTPQPQPAPHPAPTPKHIELTPGLPDTAGILTPEWRAAWRQAAVDPSGDLPREVAGHLRHMRGLTVDPAYVVVTAGARDGLSVLLHALGGQLRVGVESPGYPSLRRVPQALGHTLVDVPTDAEGVTVPTVDLDVLIVTPSHQHPYGGSLPAARRAELVEWARAHDALLIEDDFDSELRYVGQPLPALAALAPEHTVLLGTFSSVISPSIACGYLVVPPRLRPAVDRVREVFGQPVGAIPQAALAHYLASGALRRHTGRMRRTYKRRRNLVAETLGAIDGAQLLPIHGGLHAVLLCDPAVAPRAAARGIKLTPLRDYWGGADAEDGVVLGFGHLSDTELRTSLSAVAAALRE</sequence>
<dbReference type="InterPro" id="IPR036390">
    <property type="entry name" value="WH_DNA-bd_sf"/>
</dbReference>
<dbReference type="PRINTS" id="PR00035">
    <property type="entry name" value="HTHGNTR"/>
</dbReference>
<feature type="domain" description="HTH gntR-type" evidence="7">
    <location>
        <begin position="11"/>
        <end position="79"/>
    </location>
</feature>
<accession>A0A8I1LBF4</accession>
<evidence type="ECO:0000256" key="1">
    <source>
        <dbReference type="ARBA" id="ARBA00005384"/>
    </source>
</evidence>
<dbReference type="PANTHER" id="PTHR46577">
    <property type="entry name" value="HTH-TYPE TRANSCRIPTIONAL REGULATORY PROTEIN GABR"/>
    <property type="match status" value="1"/>
</dbReference>
<keyword evidence="5" id="KW-0804">Transcription</keyword>
<evidence type="ECO:0000256" key="5">
    <source>
        <dbReference type="ARBA" id="ARBA00023163"/>
    </source>
</evidence>
<dbReference type="InterPro" id="IPR036388">
    <property type="entry name" value="WH-like_DNA-bd_sf"/>
</dbReference>
<keyword evidence="9" id="KW-1185">Reference proteome</keyword>
<dbReference type="SUPFAM" id="SSF53383">
    <property type="entry name" value="PLP-dependent transferases"/>
    <property type="match status" value="1"/>
</dbReference>
<dbReference type="InterPro" id="IPR015424">
    <property type="entry name" value="PyrdxlP-dep_Trfase"/>
</dbReference>
<dbReference type="Pfam" id="PF00392">
    <property type="entry name" value="GntR"/>
    <property type="match status" value="1"/>
</dbReference>
<dbReference type="SMART" id="SM00345">
    <property type="entry name" value="HTH_GNTR"/>
    <property type="match status" value="1"/>
</dbReference>
<organism evidence="8 9">
    <name type="scientific">Corynebacterium tuberculostearicum</name>
    <dbReference type="NCBI Taxonomy" id="38304"/>
    <lineage>
        <taxon>Bacteria</taxon>
        <taxon>Bacillati</taxon>
        <taxon>Actinomycetota</taxon>
        <taxon>Actinomycetes</taxon>
        <taxon>Mycobacteriales</taxon>
        <taxon>Corynebacteriaceae</taxon>
        <taxon>Corynebacterium</taxon>
    </lineage>
</organism>
<evidence type="ECO:0000256" key="6">
    <source>
        <dbReference type="SAM" id="MobiDB-lite"/>
    </source>
</evidence>
<dbReference type="SUPFAM" id="SSF46785">
    <property type="entry name" value="Winged helix' DNA-binding domain"/>
    <property type="match status" value="1"/>
</dbReference>
<dbReference type="InterPro" id="IPR051446">
    <property type="entry name" value="HTH_trans_reg/aminotransferase"/>
</dbReference>
<evidence type="ECO:0000256" key="4">
    <source>
        <dbReference type="ARBA" id="ARBA00023125"/>
    </source>
</evidence>
<dbReference type="PANTHER" id="PTHR46577:SF1">
    <property type="entry name" value="HTH-TYPE TRANSCRIPTIONAL REGULATORY PROTEIN GABR"/>
    <property type="match status" value="1"/>
</dbReference>
<keyword evidence="2" id="KW-0663">Pyridoxal phosphate</keyword>
<proteinExistence type="inferred from homology"/>
<dbReference type="AlphaFoldDB" id="A0A8I1LBF4"/>
<dbReference type="RefSeq" id="WP_200435840.1">
    <property type="nucleotide sequence ID" value="NZ_JAEHFL010000008.1"/>
</dbReference>